<evidence type="ECO:0000256" key="11">
    <source>
        <dbReference type="ARBA" id="ARBA00077470"/>
    </source>
</evidence>
<evidence type="ECO:0000313" key="13">
    <source>
        <dbReference type="EMBL" id="KAF2154784.1"/>
    </source>
</evidence>
<dbReference type="GO" id="GO:0140664">
    <property type="term" value="F:ATP-dependent DNA damage sensor activity"/>
    <property type="evidence" value="ECO:0007669"/>
    <property type="project" value="InterPro"/>
</dbReference>
<evidence type="ECO:0000256" key="4">
    <source>
        <dbReference type="ARBA" id="ARBA00022454"/>
    </source>
</evidence>
<keyword evidence="8" id="KW-0539">Nucleus</keyword>
<dbReference type="InterPro" id="IPR007696">
    <property type="entry name" value="DNA_mismatch_repair_MutS_core"/>
</dbReference>
<dbReference type="GO" id="GO:0005634">
    <property type="term" value="C:nucleus"/>
    <property type="evidence" value="ECO:0007669"/>
    <property type="project" value="UniProtKB-SubCell"/>
</dbReference>
<keyword evidence="6" id="KW-0067">ATP-binding</keyword>
<dbReference type="InterPro" id="IPR027417">
    <property type="entry name" value="P-loop_NTPase"/>
</dbReference>
<proteinExistence type="inferred from homology"/>
<dbReference type="PANTHER" id="PTHR11361:SF20">
    <property type="entry name" value="MUTS PROTEIN HOMOLOG 5"/>
    <property type="match status" value="1"/>
</dbReference>
<gene>
    <name evidence="13" type="ORF">K461DRAFT_252940</name>
</gene>
<sequence>MAMNVRERGTVGCAYYVAREEKLYCMEDMKLGGVEAVQALKTFINPTTILIPYSVEETIIDLLDPDRNQVSADNASESMSCPSFQLQFLVIGEFRYQSARNRLMSLDLFRNTGCKTSLVVPGDITGVDMQNSGDLDLNSGSRLAAMLELGSSIDLESQLTIGCAGALVGYIQRRRNAAHVPGDVSIQSLFQIASVQTFSLKNTMYINTDTLVSLQIIQSESHPDAQNQGPRNSGAKEGLSLFGLFLPFAKTPQGKAFLRRYILRPSLELDVITQRHQTISTMLRPDNQSIMDEVVAHLKSVKNMRTVVINLRKGSNGGLMAQSGARGLSRSHWSTIREFLFRCLEIKKLFSGLVGVERLAMYDKAIRQVDGRALATLGRLITSTVDFEESSEQHRTVIKAGFDPQLDEMKRMYSGLESLLSHVAEHIARSIPLVYDAQLNVIFFPQIGFLIAVRLIPNTKRGVYEGNEDDEWEKMFTTNEYAYYKNANVKEMDEQFGDIYGQICDREIEIAQELTDQALKYDRLLVSASDILGDLDSLLALAQGAKEYNLCRPRMTERNVLEIKGGRHLMQERTVPVFVANDTVLVGGPGQTTEGTYVSNIGSSPQHSSTTAEGPSMLMVTGPNYSGKSVYLKQVALITVMAHIGSFVPADSATIGLTDKILTRIWTRESISRVQSAFAIDLQQMYLALDQATRRSLIIIDEFGKGTESYDGAGLAAGVFEHLLNRGVERPKVVAATHYHEIFENHHLDPTPHLSFVNMQVLLSEPTPSSPASPGVREQITYLYSLMPGRSSSSYGTVCAAMNGVPGPIVERAEQLIELATRGGDLVAACARLSEEEKEELKDAETIARRFLTFNFEEGGIRGELGRILGAVAEGA</sequence>
<dbReference type="Proteomes" id="UP000799439">
    <property type="component" value="Unassembled WGS sequence"/>
</dbReference>
<accession>A0A9P4MM26</accession>
<dbReference type="SMART" id="SM00534">
    <property type="entry name" value="MUTSac"/>
    <property type="match status" value="1"/>
</dbReference>
<comment type="subcellular location">
    <subcellularLocation>
        <location evidence="2">Chromosome</location>
    </subcellularLocation>
    <subcellularLocation>
        <location evidence="1">Nucleus</location>
    </subcellularLocation>
</comment>
<evidence type="ECO:0000256" key="1">
    <source>
        <dbReference type="ARBA" id="ARBA00004123"/>
    </source>
</evidence>
<evidence type="ECO:0000313" key="14">
    <source>
        <dbReference type="Proteomes" id="UP000799439"/>
    </source>
</evidence>
<dbReference type="EMBL" id="ML996083">
    <property type="protein sequence ID" value="KAF2154784.1"/>
    <property type="molecule type" value="Genomic_DNA"/>
</dbReference>
<name>A0A9P4MM26_9PEZI</name>
<keyword evidence="5" id="KW-0547">Nucleotide-binding</keyword>
<evidence type="ECO:0000259" key="12">
    <source>
        <dbReference type="PROSITE" id="PS00486"/>
    </source>
</evidence>
<keyword evidence="7" id="KW-0238">DNA-binding</keyword>
<dbReference type="GO" id="GO:0005524">
    <property type="term" value="F:ATP binding"/>
    <property type="evidence" value="ECO:0007669"/>
    <property type="project" value="UniProtKB-KW"/>
</dbReference>
<protein>
    <recommendedName>
        <fullName evidence="10">DNA mismatch repair protein MSH5</fullName>
    </recommendedName>
    <alternativeName>
        <fullName evidence="11">MutS protein homolog 5</fullName>
    </alternativeName>
</protein>
<keyword evidence="9" id="KW-0469">Meiosis</keyword>
<keyword evidence="4" id="KW-0158">Chromosome</keyword>
<dbReference type="PIRSF" id="PIRSF005813">
    <property type="entry name" value="MSH2"/>
    <property type="match status" value="1"/>
</dbReference>
<dbReference type="InterPro" id="IPR036187">
    <property type="entry name" value="DNA_mismatch_repair_MutS_sf"/>
</dbReference>
<comment type="similarity">
    <text evidence="3">Belongs to the DNA mismatch repair MutS family.</text>
</comment>
<dbReference type="CDD" id="cd03281">
    <property type="entry name" value="ABC_MSH5_euk"/>
    <property type="match status" value="1"/>
</dbReference>
<evidence type="ECO:0000256" key="10">
    <source>
        <dbReference type="ARBA" id="ARBA00073549"/>
    </source>
</evidence>
<dbReference type="Gene3D" id="1.10.1420.10">
    <property type="match status" value="1"/>
</dbReference>
<dbReference type="OrthoDB" id="29596at2759"/>
<dbReference type="GO" id="GO:0005694">
    <property type="term" value="C:chromosome"/>
    <property type="evidence" value="ECO:0007669"/>
    <property type="project" value="UniProtKB-SubCell"/>
</dbReference>
<evidence type="ECO:0000256" key="3">
    <source>
        <dbReference type="ARBA" id="ARBA00006271"/>
    </source>
</evidence>
<organism evidence="13 14">
    <name type="scientific">Myriangium duriaei CBS 260.36</name>
    <dbReference type="NCBI Taxonomy" id="1168546"/>
    <lineage>
        <taxon>Eukaryota</taxon>
        <taxon>Fungi</taxon>
        <taxon>Dikarya</taxon>
        <taxon>Ascomycota</taxon>
        <taxon>Pezizomycotina</taxon>
        <taxon>Dothideomycetes</taxon>
        <taxon>Dothideomycetidae</taxon>
        <taxon>Myriangiales</taxon>
        <taxon>Myriangiaceae</taxon>
        <taxon>Myriangium</taxon>
    </lineage>
</organism>
<evidence type="ECO:0000256" key="6">
    <source>
        <dbReference type="ARBA" id="ARBA00022840"/>
    </source>
</evidence>
<dbReference type="GO" id="GO:0006298">
    <property type="term" value="P:mismatch repair"/>
    <property type="evidence" value="ECO:0007669"/>
    <property type="project" value="InterPro"/>
</dbReference>
<dbReference type="InterPro" id="IPR045076">
    <property type="entry name" value="MutS"/>
</dbReference>
<dbReference type="FunFam" id="3.40.50.300:FF:001067">
    <property type="entry name" value="DNA mismatch repair protein MSH5"/>
    <property type="match status" value="1"/>
</dbReference>
<dbReference type="SUPFAM" id="SSF52540">
    <property type="entry name" value="P-loop containing nucleoside triphosphate hydrolases"/>
    <property type="match status" value="1"/>
</dbReference>
<dbReference type="SMART" id="SM00533">
    <property type="entry name" value="MUTSd"/>
    <property type="match status" value="1"/>
</dbReference>
<dbReference type="InterPro" id="IPR000432">
    <property type="entry name" value="DNA_mismatch_repair_MutS_C"/>
</dbReference>
<dbReference type="Gene3D" id="3.40.50.300">
    <property type="entry name" value="P-loop containing nucleotide triphosphate hydrolases"/>
    <property type="match status" value="1"/>
</dbReference>
<dbReference type="Pfam" id="PF05192">
    <property type="entry name" value="MutS_III"/>
    <property type="match status" value="1"/>
</dbReference>
<feature type="domain" description="DNA mismatch repair proteins mutS family" evidence="12">
    <location>
        <begin position="696"/>
        <end position="712"/>
    </location>
</feature>
<dbReference type="AlphaFoldDB" id="A0A9P4MM26"/>
<dbReference type="GO" id="GO:0051026">
    <property type="term" value="P:chiasma assembly"/>
    <property type="evidence" value="ECO:0007669"/>
    <property type="project" value="TreeGrafter"/>
</dbReference>
<comment type="caution">
    <text evidence="13">The sequence shown here is derived from an EMBL/GenBank/DDBJ whole genome shotgun (WGS) entry which is preliminary data.</text>
</comment>
<dbReference type="PROSITE" id="PS00486">
    <property type="entry name" value="DNA_MISMATCH_REPAIR_2"/>
    <property type="match status" value="1"/>
</dbReference>
<evidence type="ECO:0000256" key="2">
    <source>
        <dbReference type="ARBA" id="ARBA00004286"/>
    </source>
</evidence>
<dbReference type="GO" id="GO:0030983">
    <property type="term" value="F:mismatched DNA binding"/>
    <property type="evidence" value="ECO:0007669"/>
    <property type="project" value="InterPro"/>
</dbReference>
<dbReference type="SUPFAM" id="SSF48334">
    <property type="entry name" value="DNA repair protein MutS, domain III"/>
    <property type="match status" value="1"/>
</dbReference>
<keyword evidence="14" id="KW-1185">Reference proteome</keyword>
<evidence type="ECO:0000256" key="8">
    <source>
        <dbReference type="ARBA" id="ARBA00023242"/>
    </source>
</evidence>
<reference evidence="13" key="1">
    <citation type="journal article" date="2020" name="Stud. Mycol.">
        <title>101 Dothideomycetes genomes: a test case for predicting lifestyles and emergence of pathogens.</title>
        <authorList>
            <person name="Haridas S."/>
            <person name="Albert R."/>
            <person name="Binder M."/>
            <person name="Bloem J."/>
            <person name="Labutti K."/>
            <person name="Salamov A."/>
            <person name="Andreopoulos B."/>
            <person name="Baker S."/>
            <person name="Barry K."/>
            <person name="Bills G."/>
            <person name="Bluhm B."/>
            <person name="Cannon C."/>
            <person name="Castanera R."/>
            <person name="Culley D."/>
            <person name="Daum C."/>
            <person name="Ezra D."/>
            <person name="Gonzalez J."/>
            <person name="Henrissat B."/>
            <person name="Kuo A."/>
            <person name="Liang C."/>
            <person name="Lipzen A."/>
            <person name="Lutzoni F."/>
            <person name="Magnuson J."/>
            <person name="Mondo S."/>
            <person name="Nolan M."/>
            <person name="Ohm R."/>
            <person name="Pangilinan J."/>
            <person name="Park H.-J."/>
            <person name="Ramirez L."/>
            <person name="Alfaro M."/>
            <person name="Sun H."/>
            <person name="Tritt A."/>
            <person name="Yoshinaga Y."/>
            <person name="Zwiers L.-H."/>
            <person name="Turgeon B."/>
            <person name="Goodwin S."/>
            <person name="Spatafora J."/>
            <person name="Crous P."/>
            <person name="Grigoriev I."/>
        </authorList>
    </citation>
    <scope>NUCLEOTIDE SEQUENCE</scope>
    <source>
        <strain evidence="13">CBS 260.36</strain>
    </source>
</reference>
<dbReference type="Pfam" id="PF00488">
    <property type="entry name" value="MutS_V"/>
    <property type="match status" value="1"/>
</dbReference>
<evidence type="ECO:0000256" key="7">
    <source>
        <dbReference type="ARBA" id="ARBA00023125"/>
    </source>
</evidence>
<evidence type="ECO:0000256" key="5">
    <source>
        <dbReference type="ARBA" id="ARBA00022741"/>
    </source>
</evidence>
<dbReference type="PANTHER" id="PTHR11361">
    <property type="entry name" value="DNA MISMATCH REPAIR PROTEIN MUTS FAMILY MEMBER"/>
    <property type="match status" value="1"/>
</dbReference>
<evidence type="ECO:0000256" key="9">
    <source>
        <dbReference type="ARBA" id="ARBA00023254"/>
    </source>
</evidence>
<dbReference type="InterPro" id="IPR011184">
    <property type="entry name" value="DNA_mismatch_repair_Msh2"/>
</dbReference>